<reference evidence="14" key="2">
    <citation type="submission" date="2025-09" db="UniProtKB">
        <authorList>
            <consortium name="Ensembl"/>
        </authorList>
    </citation>
    <scope>IDENTIFICATION</scope>
</reference>
<feature type="compositionally biased region" description="Polar residues" evidence="12">
    <location>
        <begin position="95"/>
        <end position="105"/>
    </location>
</feature>
<dbReference type="GO" id="GO:0008270">
    <property type="term" value="F:zinc ion binding"/>
    <property type="evidence" value="ECO:0007669"/>
    <property type="project" value="UniProtKB-KW"/>
</dbReference>
<dbReference type="InterPro" id="IPR036236">
    <property type="entry name" value="Znf_C2H2_sf"/>
</dbReference>
<dbReference type="AlphaFoldDB" id="A0A3Q1EH02"/>
<dbReference type="Ensembl" id="ENSAPOT00000011232.1">
    <property type="protein sequence ID" value="ENSAPOP00000003736.1"/>
    <property type="gene ID" value="ENSAPOG00000005259.1"/>
</dbReference>
<dbReference type="Proteomes" id="UP000257200">
    <property type="component" value="Unplaced"/>
</dbReference>
<evidence type="ECO:0000256" key="12">
    <source>
        <dbReference type="SAM" id="MobiDB-lite"/>
    </source>
</evidence>
<evidence type="ECO:0000256" key="2">
    <source>
        <dbReference type="ARBA" id="ARBA00004123"/>
    </source>
</evidence>
<dbReference type="GO" id="GO:0045944">
    <property type="term" value="P:positive regulation of transcription by RNA polymerase II"/>
    <property type="evidence" value="ECO:0007669"/>
    <property type="project" value="UniProtKB-ARBA"/>
</dbReference>
<accession>A0A3Q1EH02</accession>
<keyword evidence="3" id="KW-0479">Metal-binding</keyword>
<reference evidence="14" key="1">
    <citation type="submission" date="2025-08" db="UniProtKB">
        <authorList>
            <consortium name="Ensembl"/>
        </authorList>
    </citation>
    <scope>IDENTIFICATION</scope>
</reference>
<evidence type="ECO:0000256" key="11">
    <source>
        <dbReference type="PROSITE-ProRule" id="PRU00042"/>
    </source>
</evidence>
<evidence type="ECO:0000256" key="10">
    <source>
        <dbReference type="ARBA" id="ARBA00023242"/>
    </source>
</evidence>
<keyword evidence="9" id="KW-0804">Transcription</keyword>
<keyword evidence="10" id="KW-0539">Nucleus</keyword>
<organism evidence="14 15">
    <name type="scientific">Acanthochromis polyacanthus</name>
    <name type="common">spiny chromis</name>
    <dbReference type="NCBI Taxonomy" id="80966"/>
    <lineage>
        <taxon>Eukaryota</taxon>
        <taxon>Metazoa</taxon>
        <taxon>Chordata</taxon>
        <taxon>Craniata</taxon>
        <taxon>Vertebrata</taxon>
        <taxon>Euteleostomi</taxon>
        <taxon>Actinopterygii</taxon>
        <taxon>Neopterygii</taxon>
        <taxon>Teleostei</taxon>
        <taxon>Neoteleostei</taxon>
        <taxon>Acanthomorphata</taxon>
        <taxon>Ovalentaria</taxon>
        <taxon>Pomacentridae</taxon>
        <taxon>Acanthochromis</taxon>
    </lineage>
</organism>
<feature type="domain" description="C2H2-type" evidence="13">
    <location>
        <begin position="265"/>
        <end position="292"/>
    </location>
</feature>
<keyword evidence="7" id="KW-0805">Transcription regulation</keyword>
<evidence type="ECO:0000256" key="8">
    <source>
        <dbReference type="ARBA" id="ARBA00023125"/>
    </source>
</evidence>
<feature type="domain" description="C2H2-type" evidence="13">
    <location>
        <begin position="237"/>
        <end position="264"/>
    </location>
</feature>
<dbReference type="FunFam" id="3.30.160.60:FF:000097">
    <property type="entry name" value="Zinc finger protein"/>
    <property type="match status" value="1"/>
</dbReference>
<comment type="subcellular location">
    <subcellularLocation>
        <location evidence="2">Nucleus</location>
    </subcellularLocation>
</comment>
<evidence type="ECO:0000256" key="6">
    <source>
        <dbReference type="ARBA" id="ARBA00022833"/>
    </source>
</evidence>
<dbReference type="PROSITE" id="PS00028">
    <property type="entry name" value="ZINC_FINGER_C2H2_1"/>
    <property type="match status" value="3"/>
</dbReference>
<keyword evidence="6" id="KW-0862">Zinc</keyword>
<comment type="function">
    <text evidence="1">May be involved in transcriptional regulation.</text>
</comment>
<dbReference type="Gene3D" id="3.30.160.60">
    <property type="entry name" value="Classic Zinc Finger"/>
    <property type="match status" value="3"/>
</dbReference>
<dbReference type="FunFam" id="3.30.160.60:FF:001498">
    <property type="entry name" value="Zinc finger protein 404"/>
    <property type="match status" value="1"/>
</dbReference>
<feature type="compositionally biased region" description="Low complexity" evidence="12">
    <location>
        <begin position="110"/>
        <end position="119"/>
    </location>
</feature>
<evidence type="ECO:0000256" key="9">
    <source>
        <dbReference type="ARBA" id="ARBA00023163"/>
    </source>
</evidence>
<feature type="compositionally biased region" description="Basic and acidic residues" evidence="12">
    <location>
        <begin position="170"/>
        <end position="185"/>
    </location>
</feature>
<keyword evidence="4" id="KW-0677">Repeat</keyword>
<evidence type="ECO:0000259" key="13">
    <source>
        <dbReference type="PROSITE" id="PS50157"/>
    </source>
</evidence>
<dbReference type="GO" id="GO:0000981">
    <property type="term" value="F:DNA-binding transcription factor activity, RNA polymerase II-specific"/>
    <property type="evidence" value="ECO:0007669"/>
    <property type="project" value="TreeGrafter"/>
</dbReference>
<feature type="compositionally biased region" description="Polar residues" evidence="12">
    <location>
        <begin position="139"/>
        <end position="151"/>
    </location>
</feature>
<keyword evidence="5 11" id="KW-0863">Zinc-finger</keyword>
<dbReference type="PANTHER" id="PTHR19818:SF139">
    <property type="entry name" value="PAIR-RULE PROTEIN ODD-PAIRED"/>
    <property type="match status" value="1"/>
</dbReference>
<evidence type="ECO:0000256" key="3">
    <source>
        <dbReference type="ARBA" id="ARBA00022723"/>
    </source>
</evidence>
<feature type="compositionally biased region" description="Polar residues" evidence="12">
    <location>
        <begin position="445"/>
        <end position="456"/>
    </location>
</feature>
<feature type="region of interest" description="Disordered" evidence="12">
    <location>
        <begin position="440"/>
        <end position="505"/>
    </location>
</feature>
<sequence length="505" mass="56947">MNECDPQQPTGSVCLEEKVQMKRLHQPQDVVLKQTAASPADVQLLSVQQDAELLHIKEEQEELWTSQREEQLNGQEELDITAVPVKSEDDEEKPQSSQLYQSQNEDNSETEPPISSSTEQLKPESDGGDYGLPEPARNSDPNSHLQPSTDGKFSDSSRTEVSNNDDEDYWQEHAPEDHDNDWKKTRAPESVANTDVLSNTDKKTFGCSSSCSVSQKCLKMGQNVDSQMTDYTGVRQYDCDVCGQKFTRHYNLNRHKKVHTGEKPFGCDLCSKRFSRPEDLKTHMRRHTGEKPFKCNLCGKGFNRKIHIKKHMTVHSGEKPVDDDEGFIPQENLMRHVEVFALSLNIPPAPAKLEEKLEVASLQSQDSINQTPVLPADVQQLLVIKEEVPHEWNSSQQDPEFLHIKEEQEEFLTIQDGEHLNGQKENDNTRFQFTAFKSGDDKEISQSSQLHQSQTVDNRKIESPMSSSAKQMKTGSDGEACGRPEPAKNPDPNGHIKPNTDGKSS</sequence>
<feature type="domain" description="C2H2-type" evidence="13">
    <location>
        <begin position="293"/>
        <end position="320"/>
    </location>
</feature>
<evidence type="ECO:0000256" key="5">
    <source>
        <dbReference type="ARBA" id="ARBA00022771"/>
    </source>
</evidence>
<evidence type="ECO:0000313" key="14">
    <source>
        <dbReference type="Ensembl" id="ENSAPOP00000003736.1"/>
    </source>
</evidence>
<dbReference type="SUPFAM" id="SSF57667">
    <property type="entry name" value="beta-beta-alpha zinc fingers"/>
    <property type="match status" value="2"/>
</dbReference>
<dbReference type="SMART" id="SM00355">
    <property type="entry name" value="ZnF_C2H2"/>
    <property type="match status" value="3"/>
</dbReference>
<evidence type="ECO:0000256" key="1">
    <source>
        <dbReference type="ARBA" id="ARBA00003767"/>
    </source>
</evidence>
<proteinExistence type="predicted"/>
<dbReference type="Pfam" id="PF13465">
    <property type="entry name" value="zf-H2C2_2"/>
    <property type="match status" value="1"/>
</dbReference>
<feature type="region of interest" description="Disordered" evidence="12">
    <location>
        <begin position="65"/>
        <end position="185"/>
    </location>
</feature>
<protein>
    <submittedName>
        <fullName evidence="14">Gastrula zinc finger protein XlCGF57.1-like</fullName>
    </submittedName>
</protein>
<feature type="compositionally biased region" description="Polar residues" evidence="12">
    <location>
        <begin position="464"/>
        <end position="474"/>
    </location>
</feature>
<dbReference type="Pfam" id="PF00096">
    <property type="entry name" value="zf-C2H2"/>
    <property type="match status" value="1"/>
</dbReference>
<dbReference type="PANTHER" id="PTHR19818">
    <property type="entry name" value="ZINC FINGER PROTEIN ZIC AND GLI"/>
    <property type="match status" value="1"/>
</dbReference>
<dbReference type="GO" id="GO:0005634">
    <property type="term" value="C:nucleus"/>
    <property type="evidence" value="ECO:0007669"/>
    <property type="project" value="UniProtKB-SubCell"/>
</dbReference>
<dbReference type="GeneTree" id="ENSGT00940000161979"/>
<keyword evidence="15" id="KW-1185">Reference proteome</keyword>
<dbReference type="PROSITE" id="PS50157">
    <property type="entry name" value="ZINC_FINGER_C2H2_2"/>
    <property type="match status" value="3"/>
</dbReference>
<name>A0A3Q1EH02_9TELE</name>
<dbReference type="FunFam" id="3.30.160.60:FF:003421">
    <property type="entry name" value="Si:dkey-7i4.10"/>
    <property type="match status" value="1"/>
</dbReference>
<evidence type="ECO:0000313" key="15">
    <source>
        <dbReference type="Proteomes" id="UP000257200"/>
    </source>
</evidence>
<keyword evidence="8" id="KW-0238">DNA-binding</keyword>
<evidence type="ECO:0000256" key="4">
    <source>
        <dbReference type="ARBA" id="ARBA00022737"/>
    </source>
</evidence>
<dbReference type="GO" id="GO:0000978">
    <property type="term" value="F:RNA polymerase II cis-regulatory region sequence-specific DNA binding"/>
    <property type="evidence" value="ECO:0007669"/>
    <property type="project" value="TreeGrafter"/>
</dbReference>
<evidence type="ECO:0000256" key="7">
    <source>
        <dbReference type="ARBA" id="ARBA00023015"/>
    </source>
</evidence>
<dbReference type="InterPro" id="IPR013087">
    <property type="entry name" value="Znf_C2H2_type"/>
</dbReference>
<dbReference type="InterPro" id="IPR050329">
    <property type="entry name" value="GLI_C2H2-zinc-finger"/>
</dbReference>